<evidence type="ECO:0000259" key="4">
    <source>
        <dbReference type="Pfam" id="PF07678"/>
    </source>
</evidence>
<name>A0A4Y6PPL5_PERCE</name>
<evidence type="ECO:0000256" key="2">
    <source>
        <dbReference type="ARBA" id="ARBA00022966"/>
    </source>
</evidence>
<organism evidence="5 6">
    <name type="scientific">Persicimonas caeni</name>
    <dbReference type="NCBI Taxonomy" id="2292766"/>
    <lineage>
        <taxon>Bacteria</taxon>
        <taxon>Deltaproteobacteria</taxon>
        <taxon>Bradymonadales</taxon>
        <taxon>Bradymonadaceae</taxon>
        <taxon>Persicimonas</taxon>
    </lineage>
</organism>
<dbReference type="RefSeq" id="WP_141196750.1">
    <property type="nucleotide sequence ID" value="NZ_CP041186.1"/>
</dbReference>
<reference evidence="5 6" key="1">
    <citation type="submission" date="2019-06" db="EMBL/GenBank/DDBJ databases">
        <title>Persicimonas caeni gen. nov., sp. nov., a predatory bacterium isolated from solar saltern.</title>
        <authorList>
            <person name="Wang S."/>
        </authorList>
    </citation>
    <scope>NUCLEOTIDE SEQUENCE [LARGE SCALE GENOMIC DNA]</scope>
    <source>
        <strain evidence="5 6">YN101</strain>
    </source>
</reference>
<dbReference type="PANTHER" id="PTHR11412:SF136">
    <property type="entry name" value="CD109 ANTIGEN"/>
    <property type="match status" value="1"/>
</dbReference>
<dbReference type="Proteomes" id="UP000315995">
    <property type="component" value="Chromosome"/>
</dbReference>
<protein>
    <recommendedName>
        <fullName evidence="4">Alpha-macroglobulin-like TED domain-containing protein</fullName>
    </recommendedName>
</protein>
<feature type="signal peptide" evidence="3">
    <location>
        <begin position="1"/>
        <end position="30"/>
    </location>
</feature>
<dbReference type="OrthoDB" id="97821at2"/>
<feature type="domain" description="Alpha-macroglobulin-like TED" evidence="4">
    <location>
        <begin position="166"/>
        <end position="404"/>
    </location>
</feature>
<dbReference type="SUPFAM" id="SSF48239">
    <property type="entry name" value="Terpenoid cyclases/Protein prenyltransferases"/>
    <property type="match status" value="1"/>
</dbReference>
<evidence type="ECO:0000313" key="6">
    <source>
        <dbReference type="Proteomes" id="UP000315995"/>
    </source>
</evidence>
<proteinExistence type="predicted"/>
<dbReference type="PROSITE" id="PS51257">
    <property type="entry name" value="PROKAR_LIPOPROTEIN"/>
    <property type="match status" value="1"/>
</dbReference>
<keyword evidence="2" id="KW-0882">Thioester bond</keyword>
<gene>
    <name evidence="5" type="ORF">FIV42_05770</name>
</gene>
<evidence type="ECO:0000313" key="5">
    <source>
        <dbReference type="EMBL" id="QDG50254.1"/>
    </source>
</evidence>
<accession>A0A5B8Y0M8</accession>
<dbReference type="InterPro" id="IPR011626">
    <property type="entry name" value="Alpha-macroglobulin_TED"/>
</dbReference>
<dbReference type="InterPro" id="IPR050473">
    <property type="entry name" value="A2M/Complement_sys"/>
</dbReference>
<sequence length="487" mass="52676">MCNHYPRRRWSVAAGMLGVALALTSCSKQGAEQASPAPGAARAVAVEATAERERAEETRAQTIAKTAIIGDRFEARFELPDDVVDEYVSVTIELAPSPSQMRVAFYPHLVKAPMRGMMLTTYSNIPNALLFERLQTISPQAWAKDVTVAYFGAHTRGADDYAAHLKSTKEMLAEGYQKLLGYQNGSRGFTNEDGEITSLSTALGLLQLAALDEVIDIDAVPAMRLAADGLLERQQPLGHWEYDDGWSANDPPGDVPTIRSTAFAVWALSRAGLGEEYDEAIDRGCAALEKMVEGPKVAPYARALAANALLARGRRAAAVTILDTLAQDVQTQGDQRYWKQPHPTWSGNSTKYASVAATALVVRAFARAEVHADLIPGTVAYLDEQSSSWAFVRTDASIWAIDALLTLYDGLSWAPVTLTVQADGEPVTGAAGRRLEKLRIDPKAEEAVTLEAIVPRGTHTITVVPDEPTSVIATVTARFEVAEARIR</sequence>
<feature type="chain" id="PRO_5030106192" description="Alpha-macroglobulin-like TED domain-containing protein" evidence="3">
    <location>
        <begin position="31"/>
        <end position="487"/>
    </location>
</feature>
<keyword evidence="1 3" id="KW-0732">Signal</keyword>
<evidence type="ECO:0000256" key="1">
    <source>
        <dbReference type="ARBA" id="ARBA00022729"/>
    </source>
</evidence>
<dbReference type="AlphaFoldDB" id="A0A4Y6PPL5"/>
<dbReference type="PANTHER" id="PTHR11412">
    <property type="entry name" value="MACROGLOBULIN / COMPLEMENT"/>
    <property type="match status" value="1"/>
</dbReference>
<dbReference type="Pfam" id="PF07678">
    <property type="entry name" value="TED_complement"/>
    <property type="match status" value="1"/>
</dbReference>
<dbReference type="InterPro" id="IPR008930">
    <property type="entry name" value="Terpenoid_cyclase/PrenylTrfase"/>
</dbReference>
<dbReference type="EMBL" id="CP041186">
    <property type="protein sequence ID" value="QDG50254.1"/>
    <property type="molecule type" value="Genomic_DNA"/>
</dbReference>
<dbReference type="Gene3D" id="1.50.10.20">
    <property type="match status" value="1"/>
</dbReference>
<accession>A0A4Y6PPL5</accession>
<dbReference type="GO" id="GO:0005615">
    <property type="term" value="C:extracellular space"/>
    <property type="evidence" value="ECO:0007669"/>
    <property type="project" value="InterPro"/>
</dbReference>
<evidence type="ECO:0000256" key="3">
    <source>
        <dbReference type="SAM" id="SignalP"/>
    </source>
</evidence>
<keyword evidence="6" id="KW-1185">Reference proteome</keyword>